<evidence type="ECO:0000256" key="7">
    <source>
        <dbReference type="ARBA" id="ARBA00022679"/>
    </source>
</evidence>
<evidence type="ECO:0000256" key="6">
    <source>
        <dbReference type="ARBA" id="ARBA00022527"/>
    </source>
</evidence>
<dbReference type="InterPro" id="IPR017441">
    <property type="entry name" value="Protein_kinase_ATP_BS"/>
</dbReference>
<comment type="caution">
    <text evidence="16">The sequence shown here is derived from an EMBL/GenBank/DDBJ whole genome shotgun (WGS) entry which is preliminary data.</text>
</comment>
<dbReference type="Gene3D" id="3.30.200.20">
    <property type="entry name" value="Phosphorylase Kinase, domain 1"/>
    <property type="match status" value="1"/>
</dbReference>
<evidence type="ECO:0000256" key="9">
    <source>
        <dbReference type="ARBA" id="ARBA00022777"/>
    </source>
</evidence>
<dbReference type="GO" id="GO:0035556">
    <property type="term" value="P:intracellular signal transduction"/>
    <property type="evidence" value="ECO:0007669"/>
    <property type="project" value="TreeGrafter"/>
</dbReference>
<dbReference type="PROSITE" id="PS00107">
    <property type="entry name" value="PROTEIN_KINASE_ATP"/>
    <property type="match status" value="1"/>
</dbReference>
<evidence type="ECO:0000313" key="17">
    <source>
        <dbReference type="Proteomes" id="UP001286313"/>
    </source>
</evidence>
<dbReference type="Gene3D" id="1.10.510.10">
    <property type="entry name" value="Transferase(Phosphotransferase) domain 1"/>
    <property type="match status" value="1"/>
</dbReference>
<keyword evidence="5" id="KW-0963">Cytoplasm</keyword>
<gene>
    <name evidence="16" type="ORF">Pcinc_019646</name>
</gene>
<reference evidence="16" key="1">
    <citation type="submission" date="2023-10" db="EMBL/GenBank/DDBJ databases">
        <title>Genome assemblies of two species of porcelain crab, Petrolisthes cinctipes and Petrolisthes manimaculis (Anomura: Porcellanidae).</title>
        <authorList>
            <person name="Angst P."/>
        </authorList>
    </citation>
    <scope>NUCLEOTIDE SEQUENCE</scope>
    <source>
        <strain evidence="16">PB745_01</strain>
        <tissue evidence="16">Gill</tissue>
    </source>
</reference>
<feature type="region of interest" description="Disordered" evidence="14">
    <location>
        <begin position="723"/>
        <end position="745"/>
    </location>
</feature>
<evidence type="ECO:0000313" key="16">
    <source>
        <dbReference type="EMBL" id="KAK3875491.1"/>
    </source>
</evidence>
<dbReference type="GO" id="GO:0005634">
    <property type="term" value="C:nucleus"/>
    <property type="evidence" value="ECO:0007669"/>
    <property type="project" value="TreeGrafter"/>
</dbReference>
<keyword evidence="7" id="KW-0808">Transferase</keyword>
<dbReference type="PROSITE" id="PS50011">
    <property type="entry name" value="PROTEIN_KINASE_DOM"/>
    <property type="match status" value="1"/>
</dbReference>
<dbReference type="SUPFAM" id="SSF56112">
    <property type="entry name" value="Protein kinase-like (PK-like)"/>
    <property type="match status" value="1"/>
</dbReference>
<dbReference type="GO" id="GO:0005694">
    <property type="term" value="C:chromosome"/>
    <property type="evidence" value="ECO:0007669"/>
    <property type="project" value="UniProtKB-SubCell"/>
</dbReference>
<evidence type="ECO:0000256" key="12">
    <source>
        <dbReference type="ARBA" id="ARBA00048679"/>
    </source>
</evidence>
<dbReference type="PANTHER" id="PTHR24419">
    <property type="entry name" value="INTERLEUKIN-1 RECEPTOR-ASSOCIATED KINASE"/>
    <property type="match status" value="1"/>
</dbReference>
<evidence type="ECO:0000256" key="13">
    <source>
        <dbReference type="PROSITE-ProRule" id="PRU10141"/>
    </source>
</evidence>
<feature type="region of interest" description="Disordered" evidence="14">
    <location>
        <begin position="241"/>
        <end position="293"/>
    </location>
</feature>
<evidence type="ECO:0000256" key="4">
    <source>
        <dbReference type="ARBA" id="ARBA00022454"/>
    </source>
</evidence>
<feature type="compositionally biased region" description="Polar residues" evidence="14">
    <location>
        <begin position="343"/>
        <end position="353"/>
    </location>
</feature>
<feature type="region of interest" description="Disordered" evidence="14">
    <location>
        <begin position="307"/>
        <end position="396"/>
    </location>
</feature>
<feature type="domain" description="Protein kinase" evidence="15">
    <location>
        <begin position="969"/>
        <end position="1288"/>
    </location>
</feature>
<feature type="compositionally biased region" description="Basic and acidic residues" evidence="14">
    <location>
        <begin position="320"/>
        <end position="339"/>
    </location>
</feature>
<accession>A0AAE1FKW8</accession>
<comment type="catalytic activity">
    <reaction evidence="11">
        <text>L-threonyl-[protein] + ATP = O-phospho-L-threonyl-[protein] + ADP + H(+)</text>
        <dbReference type="Rhea" id="RHEA:46608"/>
        <dbReference type="Rhea" id="RHEA-COMP:11060"/>
        <dbReference type="Rhea" id="RHEA-COMP:11605"/>
        <dbReference type="ChEBI" id="CHEBI:15378"/>
        <dbReference type="ChEBI" id="CHEBI:30013"/>
        <dbReference type="ChEBI" id="CHEBI:30616"/>
        <dbReference type="ChEBI" id="CHEBI:61977"/>
        <dbReference type="ChEBI" id="CHEBI:456216"/>
        <dbReference type="EC" id="2.7.11.1"/>
    </reaction>
</comment>
<evidence type="ECO:0000256" key="3">
    <source>
        <dbReference type="ARBA" id="ARBA00012513"/>
    </source>
</evidence>
<dbReference type="SMART" id="SM00220">
    <property type="entry name" value="S_TKc"/>
    <property type="match status" value="1"/>
</dbReference>
<dbReference type="InterPro" id="IPR011009">
    <property type="entry name" value="Kinase-like_dom_sf"/>
</dbReference>
<dbReference type="EMBL" id="JAWQEG010001960">
    <property type="protein sequence ID" value="KAK3875491.1"/>
    <property type="molecule type" value="Genomic_DNA"/>
</dbReference>
<feature type="compositionally biased region" description="Basic and acidic residues" evidence="14">
    <location>
        <begin position="253"/>
        <end position="274"/>
    </location>
</feature>
<dbReference type="GO" id="GO:0005737">
    <property type="term" value="C:cytoplasm"/>
    <property type="evidence" value="ECO:0007669"/>
    <property type="project" value="UniProtKB-SubCell"/>
</dbReference>
<keyword evidence="9" id="KW-0418">Kinase</keyword>
<dbReference type="GO" id="GO:0072354">
    <property type="term" value="F:histone H3T3 kinase activity"/>
    <property type="evidence" value="ECO:0007669"/>
    <property type="project" value="TreeGrafter"/>
</dbReference>
<sequence length="1288" mass="145871">MVRSYAKFYQKKDEEPRRRLRRIVPNFSELYVKKDENNKPSKDVLDFSALKLEDKTENVSIDKSKRKPLGVNSCFTNSSIESASCISFNDTFDQITKGTRQPKSAFGLTCTSSTSGSSFVDVSSGILFKSLGTSLDLRTEQGQVEHSPTGEARLKLTAPIPSTRVNNRQRLQAKQERITHCRQNLKKIEEAPLPIKQASSPQLFTSGDDGLFEDRGDQEEMEQVTSKYLLRNRKYYKVKKRNISSKAHSHIPRNTDKGRYDDKPLPVDETHETGTENSAEIAGSPINSSLHPSPWVKKLLNRIGAGTPSMQKCLPPDLKTPPKIENNNEDKQCSSKKELASPASCSHQKSDPTSHLGRLNSYKDILPCTSTPTERSRINSVLRRRSHLSSPSLEHSLSPVPYQTSMVVEECSSVFESPASLKELCKSSLLVCRCSSSHGSKYVTCMSSANESSIVNQVEENPAANNKHVNSCERFQATSRSIYDSKAEESVILDRKTVRRQKTTALQDNTNFLISMTSHNFASRQTSGNKDSFKLGGQSRINTNQGFISQSPILTRKQRKAKLAATGNSFNFSSDSQTLPKSYSKHSGKNNDASIELAERLISNTSQFLPIKCSPMITRILGRTKHILENTNLSSVREKYSPSRLKKTTTLTGKIAPRRSRRLSSKAYITTRPSKKYVRNRDKKLSIWELSDISPGIIGDKCPFLPSSIRSKSSAKMMGVNSNQSTVCSHSEKESESPGESFDCDSRQNDFELDSVLELSVAEDLKSRERESHIGNDGIFLRQGNEMKMNSISSSSEFGNLKEDPVQLAQDLKNCGENMIEEQSSSSPIEQESLHNTVQNKADSFTTLVKPGKNWRRSLRSMAVLQASSADPDLARAWEHLKQFQANYKRKTIGLRVSVIPPDISKKIQEMRYIREELHNQSGLQVMFLNSHGTDQDLSLVVDPRERVLHMCSQVEPLPLTECFTESRLACCKKIGEGVYGEVFMTRPNPTSLEDATVLKIMPIEGDFDVNGEPQKKFDEIMSEIITSRELSNLRNSDQSKNWTENFVHMLNCWCIQGRYHQDLLQLWDQYHEEKGSENDRPDAFPDEQLYIVLEFGHCGSDLESYIFNNARDAKAVFLQIAYSLAVAEQQCEFEHRDLHWGNILVASTRQTKFSFKVDSETYTLKTHGLKATVIDFTLSRLKTKHCVVYNNLALDPSLFTAEGDYQFEIYRQMKKANENEWETFTPYTNVLWLHYLLDKMLTECYYKNSKSKIHTKHRAELAQLKEMMLGYESATHFVLSRELEYIP</sequence>
<evidence type="ECO:0000256" key="10">
    <source>
        <dbReference type="ARBA" id="ARBA00022840"/>
    </source>
</evidence>
<dbReference type="Proteomes" id="UP001286313">
    <property type="component" value="Unassembled WGS sequence"/>
</dbReference>
<evidence type="ECO:0000256" key="14">
    <source>
        <dbReference type="SAM" id="MobiDB-lite"/>
    </source>
</evidence>
<evidence type="ECO:0000256" key="1">
    <source>
        <dbReference type="ARBA" id="ARBA00004286"/>
    </source>
</evidence>
<evidence type="ECO:0000256" key="11">
    <source>
        <dbReference type="ARBA" id="ARBA00047899"/>
    </source>
</evidence>
<dbReference type="FunFam" id="1.10.510.10:FF:000401">
    <property type="entry name" value="serine/threonine-protein kinase haspin"/>
    <property type="match status" value="1"/>
</dbReference>
<dbReference type="InterPro" id="IPR000719">
    <property type="entry name" value="Prot_kinase_dom"/>
</dbReference>
<dbReference type="InterPro" id="IPR024604">
    <property type="entry name" value="GSG2_C"/>
</dbReference>
<keyword evidence="6" id="KW-0723">Serine/threonine-protein kinase</keyword>
<dbReference type="Pfam" id="PF12330">
    <property type="entry name" value="Haspin_kinase"/>
    <property type="match status" value="1"/>
</dbReference>
<evidence type="ECO:0000256" key="5">
    <source>
        <dbReference type="ARBA" id="ARBA00022490"/>
    </source>
</evidence>
<evidence type="ECO:0000256" key="2">
    <source>
        <dbReference type="ARBA" id="ARBA00004496"/>
    </source>
</evidence>
<name>A0AAE1FKW8_PETCI</name>
<dbReference type="SMART" id="SM01331">
    <property type="entry name" value="DUF3635"/>
    <property type="match status" value="1"/>
</dbReference>
<keyword evidence="10 13" id="KW-0067">ATP-binding</keyword>
<feature type="compositionally biased region" description="Basic residues" evidence="14">
    <location>
        <begin position="241"/>
        <end position="251"/>
    </location>
</feature>
<dbReference type="GO" id="GO:0005524">
    <property type="term" value="F:ATP binding"/>
    <property type="evidence" value="ECO:0007669"/>
    <property type="project" value="UniProtKB-UniRule"/>
</dbReference>
<comment type="catalytic activity">
    <reaction evidence="12">
        <text>L-seryl-[protein] + ATP = O-phospho-L-seryl-[protein] + ADP + H(+)</text>
        <dbReference type="Rhea" id="RHEA:17989"/>
        <dbReference type="Rhea" id="RHEA-COMP:9863"/>
        <dbReference type="Rhea" id="RHEA-COMP:11604"/>
        <dbReference type="ChEBI" id="CHEBI:15378"/>
        <dbReference type="ChEBI" id="CHEBI:29999"/>
        <dbReference type="ChEBI" id="CHEBI:30616"/>
        <dbReference type="ChEBI" id="CHEBI:83421"/>
        <dbReference type="ChEBI" id="CHEBI:456216"/>
        <dbReference type="EC" id="2.7.11.1"/>
    </reaction>
</comment>
<proteinExistence type="predicted"/>
<evidence type="ECO:0000259" key="15">
    <source>
        <dbReference type="PROSITE" id="PS50011"/>
    </source>
</evidence>
<dbReference type="PANTHER" id="PTHR24419:SF18">
    <property type="entry name" value="SERINE_THREONINE-PROTEIN KINASE HASPIN"/>
    <property type="match status" value="1"/>
</dbReference>
<keyword evidence="8 13" id="KW-0547">Nucleotide-binding</keyword>
<comment type="subcellular location">
    <subcellularLocation>
        <location evidence="1">Chromosome</location>
    </subcellularLocation>
    <subcellularLocation>
        <location evidence="2">Cytoplasm</location>
    </subcellularLocation>
</comment>
<evidence type="ECO:0000256" key="8">
    <source>
        <dbReference type="ARBA" id="ARBA00022741"/>
    </source>
</evidence>
<dbReference type="GO" id="GO:0000278">
    <property type="term" value="P:mitotic cell cycle"/>
    <property type="evidence" value="ECO:0007669"/>
    <property type="project" value="TreeGrafter"/>
</dbReference>
<keyword evidence="4" id="KW-0158">Chromosome</keyword>
<keyword evidence="17" id="KW-1185">Reference proteome</keyword>
<protein>
    <recommendedName>
        <fullName evidence="3">non-specific serine/threonine protein kinase</fullName>
        <ecNumber evidence="3">2.7.11.1</ecNumber>
    </recommendedName>
</protein>
<feature type="binding site" evidence="13">
    <location>
        <position position="1000"/>
    </location>
    <ligand>
        <name>ATP</name>
        <dbReference type="ChEBI" id="CHEBI:30616"/>
    </ligand>
</feature>
<dbReference type="EC" id="2.7.11.1" evidence="3"/>
<organism evidence="16 17">
    <name type="scientific">Petrolisthes cinctipes</name>
    <name type="common">Flat porcelain crab</name>
    <dbReference type="NCBI Taxonomy" id="88211"/>
    <lineage>
        <taxon>Eukaryota</taxon>
        <taxon>Metazoa</taxon>
        <taxon>Ecdysozoa</taxon>
        <taxon>Arthropoda</taxon>
        <taxon>Crustacea</taxon>
        <taxon>Multicrustacea</taxon>
        <taxon>Malacostraca</taxon>
        <taxon>Eumalacostraca</taxon>
        <taxon>Eucarida</taxon>
        <taxon>Decapoda</taxon>
        <taxon>Pleocyemata</taxon>
        <taxon>Anomura</taxon>
        <taxon>Galatheoidea</taxon>
        <taxon>Porcellanidae</taxon>
        <taxon>Petrolisthes</taxon>
    </lineage>
</organism>